<evidence type="ECO:0000256" key="2">
    <source>
        <dbReference type="SAM" id="SignalP"/>
    </source>
</evidence>
<keyword evidence="1" id="KW-0472">Membrane</keyword>
<feature type="signal peptide" evidence="2">
    <location>
        <begin position="1"/>
        <end position="20"/>
    </location>
</feature>
<sequence>MTSFVSFFLFFFLACWLGLAFSLGSWRNTSSATSPPPHFLYLSLISSSLFTFTRNRSFCGSSHCHIALIQAGRRGRLLVRMQVRLMGGGVLEKAKKRNSERDKTAMAFFFFLFFFCIVQRRQFWIMRRDVIFSSVCFERLMRA</sequence>
<evidence type="ECO:0000313" key="4">
    <source>
        <dbReference type="Proteomes" id="UP001286456"/>
    </source>
</evidence>
<keyword evidence="2" id="KW-0732">Signal</keyword>
<accession>A0AAE0MJ27</accession>
<protein>
    <recommendedName>
        <fullName evidence="5">Secreted protein</fullName>
    </recommendedName>
</protein>
<keyword evidence="1" id="KW-0812">Transmembrane</keyword>
<name>A0AAE0MJ27_9PEZI</name>
<evidence type="ECO:0008006" key="5">
    <source>
        <dbReference type="Google" id="ProtNLM"/>
    </source>
</evidence>
<comment type="caution">
    <text evidence="3">The sequence shown here is derived from an EMBL/GenBank/DDBJ whole genome shotgun (WGS) entry which is preliminary data.</text>
</comment>
<evidence type="ECO:0000313" key="3">
    <source>
        <dbReference type="EMBL" id="KAK3333513.1"/>
    </source>
</evidence>
<feature type="chain" id="PRO_5042140919" description="Secreted protein" evidence="2">
    <location>
        <begin position="21"/>
        <end position="143"/>
    </location>
</feature>
<proteinExistence type="predicted"/>
<dbReference type="AlphaFoldDB" id="A0AAE0MJ27"/>
<reference evidence="3" key="1">
    <citation type="journal article" date="2023" name="Mol. Phylogenet. Evol.">
        <title>Genome-scale phylogeny and comparative genomics of the fungal order Sordariales.</title>
        <authorList>
            <person name="Hensen N."/>
            <person name="Bonometti L."/>
            <person name="Westerberg I."/>
            <person name="Brannstrom I.O."/>
            <person name="Guillou S."/>
            <person name="Cros-Aarteil S."/>
            <person name="Calhoun S."/>
            <person name="Haridas S."/>
            <person name="Kuo A."/>
            <person name="Mondo S."/>
            <person name="Pangilinan J."/>
            <person name="Riley R."/>
            <person name="LaButti K."/>
            <person name="Andreopoulos B."/>
            <person name="Lipzen A."/>
            <person name="Chen C."/>
            <person name="Yan M."/>
            <person name="Daum C."/>
            <person name="Ng V."/>
            <person name="Clum A."/>
            <person name="Steindorff A."/>
            <person name="Ohm R.A."/>
            <person name="Martin F."/>
            <person name="Silar P."/>
            <person name="Natvig D.O."/>
            <person name="Lalanne C."/>
            <person name="Gautier V."/>
            <person name="Ament-Velasquez S.L."/>
            <person name="Kruys A."/>
            <person name="Hutchinson M.I."/>
            <person name="Powell A.J."/>
            <person name="Barry K."/>
            <person name="Miller A.N."/>
            <person name="Grigoriev I.V."/>
            <person name="Debuchy R."/>
            <person name="Gladieux P."/>
            <person name="Hiltunen Thoren M."/>
            <person name="Johannesson H."/>
        </authorList>
    </citation>
    <scope>NUCLEOTIDE SEQUENCE</scope>
    <source>
        <strain evidence="3">SMH4131-1</strain>
    </source>
</reference>
<keyword evidence="4" id="KW-1185">Reference proteome</keyword>
<gene>
    <name evidence="3" type="ORF">B0T19DRAFT_128029</name>
</gene>
<dbReference type="EMBL" id="JAUEPO010000002">
    <property type="protein sequence ID" value="KAK3333513.1"/>
    <property type="molecule type" value="Genomic_DNA"/>
</dbReference>
<reference evidence="3" key="2">
    <citation type="submission" date="2023-06" db="EMBL/GenBank/DDBJ databases">
        <authorList>
            <consortium name="Lawrence Berkeley National Laboratory"/>
            <person name="Haridas S."/>
            <person name="Hensen N."/>
            <person name="Bonometti L."/>
            <person name="Westerberg I."/>
            <person name="Brannstrom I.O."/>
            <person name="Guillou S."/>
            <person name="Cros-Aarteil S."/>
            <person name="Calhoun S."/>
            <person name="Kuo A."/>
            <person name="Mondo S."/>
            <person name="Pangilinan J."/>
            <person name="Riley R."/>
            <person name="Labutti K."/>
            <person name="Andreopoulos B."/>
            <person name="Lipzen A."/>
            <person name="Chen C."/>
            <person name="Yanf M."/>
            <person name="Daum C."/>
            <person name="Ng V."/>
            <person name="Clum A."/>
            <person name="Steindorff A."/>
            <person name="Ohm R."/>
            <person name="Martin F."/>
            <person name="Silar P."/>
            <person name="Natvig D."/>
            <person name="Lalanne C."/>
            <person name="Gautier V."/>
            <person name="Ament-Velasquez S.L."/>
            <person name="Kruys A."/>
            <person name="Hutchinson M.I."/>
            <person name="Powell A.J."/>
            <person name="Barry K."/>
            <person name="Miller A.N."/>
            <person name="Grigoriev I.V."/>
            <person name="Debuchy R."/>
            <person name="Gladieux P."/>
            <person name="Thoren M.H."/>
            <person name="Johannesson H."/>
        </authorList>
    </citation>
    <scope>NUCLEOTIDE SEQUENCE</scope>
    <source>
        <strain evidence="3">SMH4131-1</strain>
    </source>
</reference>
<dbReference type="Proteomes" id="UP001286456">
    <property type="component" value="Unassembled WGS sequence"/>
</dbReference>
<feature type="transmembrane region" description="Helical" evidence="1">
    <location>
        <begin position="105"/>
        <end position="124"/>
    </location>
</feature>
<organism evidence="3 4">
    <name type="scientific">Cercophora scortea</name>
    <dbReference type="NCBI Taxonomy" id="314031"/>
    <lineage>
        <taxon>Eukaryota</taxon>
        <taxon>Fungi</taxon>
        <taxon>Dikarya</taxon>
        <taxon>Ascomycota</taxon>
        <taxon>Pezizomycotina</taxon>
        <taxon>Sordariomycetes</taxon>
        <taxon>Sordariomycetidae</taxon>
        <taxon>Sordariales</taxon>
        <taxon>Lasiosphaeriaceae</taxon>
        <taxon>Cercophora</taxon>
    </lineage>
</organism>
<evidence type="ECO:0000256" key="1">
    <source>
        <dbReference type="SAM" id="Phobius"/>
    </source>
</evidence>
<keyword evidence="1" id="KW-1133">Transmembrane helix</keyword>